<accession>A0A2A2PL16</accession>
<gene>
    <name evidence="1" type="ORF">CKQ80_11610</name>
</gene>
<name>A0A2A2PL16_9PSED</name>
<dbReference type="AlphaFoldDB" id="A0A2A2PL16"/>
<comment type="caution">
    <text evidence="1">The sequence shown here is derived from an EMBL/GenBank/DDBJ whole genome shotgun (WGS) entry which is preliminary data.</text>
</comment>
<dbReference type="PROSITE" id="PS51257">
    <property type="entry name" value="PROKAR_LIPOPROTEIN"/>
    <property type="match status" value="1"/>
</dbReference>
<reference evidence="1 2" key="1">
    <citation type="submission" date="2017-08" db="EMBL/GenBank/DDBJ databases">
        <title>Draft Genome Sequence of Pseudomonas moraviensis TYU6, isolated from Taxus cuspidata by using PacBio Single-Molecule Real-Time Technology.</title>
        <authorList>
            <person name="Baek K.-H."/>
            <person name="Mishra A.K."/>
        </authorList>
    </citation>
    <scope>NUCLEOTIDE SEQUENCE [LARGE SCALE GENOMIC DNA]</scope>
    <source>
        <strain evidence="1 2">TYU6</strain>
    </source>
</reference>
<dbReference type="EMBL" id="NRST01000001">
    <property type="protein sequence ID" value="PAW55925.1"/>
    <property type="molecule type" value="Genomic_DNA"/>
</dbReference>
<organism evidence="1 2">
    <name type="scientific">Pseudomonas moraviensis</name>
    <dbReference type="NCBI Taxonomy" id="321662"/>
    <lineage>
        <taxon>Bacteria</taxon>
        <taxon>Pseudomonadati</taxon>
        <taxon>Pseudomonadota</taxon>
        <taxon>Gammaproteobacteria</taxon>
        <taxon>Pseudomonadales</taxon>
        <taxon>Pseudomonadaceae</taxon>
        <taxon>Pseudomonas</taxon>
    </lineage>
</organism>
<dbReference type="Proteomes" id="UP000217830">
    <property type="component" value="Unassembled WGS sequence"/>
</dbReference>
<evidence type="ECO:0000313" key="2">
    <source>
        <dbReference type="Proteomes" id="UP000217830"/>
    </source>
</evidence>
<evidence type="ECO:0008006" key="3">
    <source>
        <dbReference type="Google" id="ProtNLM"/>
    </source>
</evidence>
<proteinExistence type="predicted"/>
<evidence type="ECO:0000313" key="1">
    <source>
        <dbReference type="EMBL" id="PAW55925.1"/>
    </source>
</evidence>
<keyword evidence="2" id="KW-1185">Reference proteome</keyword>
<protein>
    <recommendedName>
        <fullName evidence="3">Lipoprotein</fullName>
    </recommendedName>
</protein>
<sequence length="269" mass="29531">MTQFHRIAALLALALALVLGGCTSKPVYNAKEEFSPNLGFTQAQMSRAIVTALNDRQWVVQSVRPGMIKAAITVRGRHHAEVDIPFSPTSFEIDYRSSYGLDAKDGKIHGNYNRWVNRLRDNVLKELSINPDIEFVNDLGIVKQGADEPTYLSFREGVKRATDAGLLDGSVKFYLAGETLPKQVRKLDTVSSSRKTNGSNKSDTDACFWALQSALATLQNAAKKADANAVINIASVDQRDLYKDTEKFQCRAGLVVSSVALRGDLAHVD</sequence>
<dbReference type="RefSeq" id="WP_041074895.1">
    <property type="nucleotide sequence ID" value="NZ_NRSS01000001.1"/>
</dbReference>